<feature type="domain" description="J" evidence="3">
    <location>
        <begin position="46"/>
        <end position="105"/>
    </location>
</feature>
<dbReference type="InParanoid" id="A8N7D2"/>
<dbReference type="VEuPathDB" id="FungiDB:CC1G_03275"/>
<dbReference type="InterPro" id="IPR036869">
    <property type="entry name" value="J_dom_sf"/>
</dbReference>
<sequence length="218" mass="24503">MHALSRSIPCSACRCYRSYAASARILARAASTTAQQFPFPAHRNPSPHEVFHLPRNATEADIKARYFDLVRLYHPDKASDVPADVAHHRFQVITHAYDVLRGKKASGTVDGDQANPSVDLRYQTTAAWRTMHRRRTEELYKSGAADDKWKDRLIVAGVIGTILFVITNTMTTRREVMAEFSRSREQSAAQQRHQRRVQIAAQEARLAAEESAPSAESS</sequence>
<evidence type="ECO:0000259" key="3">
    <source>
        <dbReference type="PROSITE" id="PS50076"/>
    </source>
</evidence>
<dbReference type="OrthoDB" id="445556at2759"/>
<dbReference type="CDD" id="cd06257">
    <property type="entry name" value="DnaJ"/>
    <property type="match status" value="1"/>
</dbReference>
<name>A8N7D2_COPC7</name>
<keyword evidence="1" id="KW-0143">Chaperone</keyword>
<dbReference type="EMBL" id="AACS02000003">
    <property type="protein sequence ID" value="EAU91107.2"/>
    <property type="molecule type" value="Genomic_DNA"/>
</dbReference>
<evidence type="ECO:0000256" key="2">
    <source>
        <dbReference type="SAM" id="MobiDB-lite"/>
    </source>
</evidence>
<dbReference type="HOGENOM" id="CLU_091449_2_0_1"/>
<accession>A8N7D2</accession>
<dbReference type="PROSITE" id="PS50076">
    <property type="entry name" value="DNAJ_2"/>
    <property type="match status" value="1"/>
</dbReference>
<dbReference type="SMART" id="SM00271">
    <property type="entry name" value="DnaJ"/>
    <property type="match status" value="1"/>
</dbReference>
<dbReference type="GO" id="GO:0042026">
    <property type="term" value="P:protein refolding"/>
    <property type="evidence" value="ECO:0007669"/>
    <property type="project" value="TreeGrafter"/>
</dbReference>
<dbReference type="PANTHER" id="PTHR43096:SF52">
    <property type="entry name" value="DNAJ HOMOLOG 1, MITOCHONDRIAL-RELATED"/>
    <property type="match status" value="1"/>
</dbReference>
<comment type="caution">
    <text evidence="4">The sequence shown here is derived from an EMBL/GenBank/DDBJ whole genome shotgun (WGS) entry which is preliminary data.</text>
</comment>
<dbReference type="GO" id="GO:0051082">
    <property type="term" value="F:unfolded protein binding"/>
    <property type="evidence" value="ECO:0007669"/>
    <property type="project" value="TreeGrafter"/>
</dbReference>
<evidence type="ECO:0000313" key="5">
    <source>
        <dbReference type="Proteomes" id="UP000001861"/>
    </source>
</evidence>
<dbReference type="GeneID" id="6007183"/>
<dbReference type="Proteomes" id="UP000001861">
    <property type="component" value="Unassembled WGS sequence"/>
</dbReference>
<dbReference type="PANTHER" id="PTHR43096">
    <property type="entry name" value="DNAJ HOMOLOG 1, MITOCHONDRIAL-RELATED"/>
    <property type="match status" value="1"/>
</dbReference>
<dbReference type="STRING" id="240176.A8N7D2"/>
<feature type="region of interest" description="Disordered" evidence="2">
    <location>
        <begin position="182"/>
        <end position="218"/>
    </location>
</feature>
<dbReference type="Gene3D" id="1.10.287.110">
    <property type="entry name" value="DnaJ domain"/>
    <property type="match status" value="1"/>
</dbReference>
<dbReference type="RefSeq" id="XP_001830738.2">
    <property type="nucleotide sequence ID" value="XM_001830686.2"/>
</dbReference>
<dbReference type="KEGG" id="cci:CC1G_03275"/>
<evidence type="ECO:0000313" key="4">
    <source>
        <dbReference type="EMBL" id="EAU91107.2"/>
    </source>
</evidence>
<proteinExistence type="predicted"/>
<protein>
    <recommendedName>
        <fullName evidence="3">J domain-containing protein</fullName>
    </recommendedName>
</protein>
<organism evidence="4 5">
    <name type="scientific">Coprinopsis cinerea (strain Okayama-7 / 130 / ATCC MYA-4618 / FGSC 9003)</name>
    <name type="common">Inky cap fungus</name>
    <name type="synonym">Hormographiella aspergillata</name>
    <dbReference type="NCBI Taxonomy" id="240176"/>
    <lineage>
        <taxon>Eukaryota</taxon>
        <taxon>Fungi</taxon>
        <taxon>Dikarya</taxon>
        <taxon>Basidiomycota</taxon>
        <taxon>Agaricomycotina</taxon>
        <taxon>Agaricomycetes</taxon>
        <taxon>Agaricomycetidae</taxon>
        <taxon>Agaricales</taxon>
        <taxon>Agaricineae</taxon>
        <taxon>Psathyrellaceae</taxon>
        <taxon>Coprinopsis</taxon>
    </lineage>
</organism>
<dbReference type="InterPro" id="IPR001623">
    <property type="entry name" value="DnaJ_domain"/>
</dbReference>
<dbReference type="eggNOG" id="ENOG502S6WI">
    <property type="taxonomic scope" value="Eukaryota"/>
</dbReference>
<keyword evidence="5" id="KW-1185">Reference proteome</keyword>
<dbReference type="AlphaFoldDB" id="A8N7D2"/>
<dbReference type="OMA" id="MHVRRHR"/>
<evidence type="ECO:0000256" key="1">
    <source>
        <dbReference type="ARBA" id="ARBA00023186"/>
    </source>
</evidence>
<feature type="compositionally biased region" description="Low complexity" evidence="2">
    <location>
        <begin position="203"/>
        <end position="218"/>
    </location>
</feature>
<dbReference type="PRINTS" id="PR00625">
    <property type="entry name" value="JDOMAIN"/>
</dbReference>
<gene>
    <name evidence="4" type="ORF">CC1G_03275</name>
</gene>
<dbReference type="SUPFAM" id="SSF46565">
    <property type="entry name" value="Chaperone J-domain"/>
    <property type="match status" value="1"/>
</dbReference>
<dbReference type="Pfam" id="PF00226">
    <property type="entry name" value="DnaJ"/>
    <property type="match status" value="1"/>
</dbReference>
<reference evidence="4 5" key="1">
    <citation type="journal article" date="2010" name="Proc. Natl. Acad. Sci. U.S.A.">
        <title>Insights into evolution of multicellular fungi from the assembled chromosomes of the mushroom Coprinopsis cinerea (Coprinus cinereus).</title>
        <authorList>
            <person name="Stajich J.E."/>
            <person name="Wilke S.K."/>
            <person name="Ahren D."/>
            <person name="Au C.H."/>
            <person name="Birren B.W."/>
            <person name="Borodovsky M."/>
            <person name="Burns C."/>
            <person name="Canback B."/>
            <person name="Casselton L.A."/>
            <person name="Cheng C.K."/>
            <person name="Deng J."/>
            <person name="Dietrich F.S."/>
            <person name="Fargo D.C."/>
            <person name="Farman M.L."/>
            <person name="Gathman A.C."/>
            <person name="Goldberg J."/>
            <person name="Guigo R."/>
            <person name="Hoegger P.J."/>
            <person name="Hooker J.B."/>
            <person name="Huggins A."/>
            <person name="James T.Y."/>
            <person name="Kamada T."/>
            <person name="Kilaru S."/>
            <person name="Kodira C."/>
            <person name="Kues U."/>
            <person name="Kupfer D."/>
            <person name="Kwan H.S."/>
            <person name="Lomsadze A."/>
            <person name="Li W."/>
            <person name="Lilly W.W."/>
            <person name="Ma L.J."/>
            <person name="Mackey A.J."/>
            <person name="Manning G."/>
            <person name="Martin F."/>
            <person name="Muraguchi H."/>
            <person name="Natvig D.O."/>
            <person name="Palmerini H."/>
            <person name="Ramesh M.A."/>
            <person name="Rehmeyer C.J."/>
            <person name="Roe B.A."/>
            <person name="Shenoy N."/>
            <person name="Stanke M."/>
            <person name="Ter-Hovhannisyan V."/>
            <person name="Tunlid A."/>
            <person name="Velagapudi R."/>
            <person name="Vision T.J."/>
            <person name="Zeng Q."/>
            <person name="Zolan M.E."/>
            <person name="Pukkila P.J."/>
        </authorList>
    </citation>
    <scope>NUCLEOTIDE SEQUENCE [LARGE SCALE GENOMIC DNA]</scope>
    <source>
        <strain evidence="5">Okayama-7 / 130 / ATCC MYA-4618 / FGSC 9003</strain>
    </source>
</reference>
<dbReference type="GO" id="GO:0005737">
    <property type="term" value="C:cytoplasm"/>
    <property type="evidence" value="ECO:0007669"/>
    <property type="project" value="TreeGrafter"/>
</dbReference>